<evidence type="ECO:0000313" key="3">
    <source>
        <dbReference type="Proteomes" id="UP000304928"/>
    </source>
</evidence>
<sequence>MLNDTLVASAARLHRVREELLSTPSGILQPEFGSSARRRRQDRLLSPFRALDTSSRRSRNEPPLARSTRSVRFRVSCRTWKAWSLPGAAVAYTALRAQIRREFEEHMKRNNRPVTVMTSAGLVTLSFTEVEGNDAWLCEQPIPGLPERKISQQPHLHDGR</sequence>
<gene>
    <name evidence="2" type="ORF">D6D15_07280</name>
</gene>
<evidence type="ECO:0000313" key="2">
    <source>
        <dbReference type="EMBL" id="THW86586.1"/>
    </source>
</evidence>
<dbReference type="AlphaFoldDB" id="A0A4S9B2R1"/>
<dbReference type="Proteomes" id="UP000304928">
    <property type="component" value="Unassembled WGS sequence"/>
</dbReference>
<feature type="region of interest" description="Disordered" evidence="1">
    <location>
        <begin position="49"/>
        <end position="68"/>
    </location>
</feature>
<protein>
    <submittedName>
        <fullName evidence="2">Uncharacterized protein</fullName>
    </submittedName>
</protein>
<reference evidence="2 3" key="1">
    <citation type="submission" date="2018-10" db="EMBL/GenBank/DDBJ databases">
        <title>Fifty Aureobasidium pullulans genomes reveal a recombining polyextremotolerant generalist.</title>
        <authorList>
            <person name="Gostincar C."/>
            <person name="Turk M."/>
            <person name="Zajc J."/>
            <person name="Gunde-Cimerman N."/>
        </authorList>
    </citation>
    <scope>NUCLEOTIDE SEQUENCE [LARGE SCALE GENOMIC DNA]</scope>
    <source>
        <strain evidence="2 3">EXF-10507</strain>
    </source>
</reference>
<name>A0A4S9B2R1_AURPU</name>
<proteinExistence type="predicted"/>
<organism evidence="2 3">
    <name type="scientific">Aureobasidium pullulans</name>
    <name type="common">Black yeast</name>
    <name type="synonym">Pullularia pullulans</name>
    <dbReference type="NCBI Taxonomy" id="5580"/>
    <lineage>
        <taxon>Eukaryota</taxon>
        <taxon>Fungi</taxon>
        <taxon>Dikarya</taxon>
        <taxon>Ascomycota</taxon>
        <taxon>Pezizomycotina</taxon>
        <taxon>Dothideomycetes</taxon>
        <taxon>Dothideomycetidae</taxon>
        <taxon>Dothideales</taxon>
        <taxon>Saccotheciaceae</taxon>
        <taxon>Aureobasidium</taxon>
    </lineage>
</organism>
<dbReference type="EMBL" id="QZAR01000146">
    <property type="protein sequence ID" value="THW86586.1"/>
    <property type="molecule type" value="Genomic_DNA"/>
</dbReference>
<evidence type="ECO:0000256" key="1">
    <source>
        <dbReference type="SAM" id="MobiDB-lite"/>
    </source>
</evidence>
<comment type="caution">
    <text evidence="2">The sequence shown here is derived from an EMBL/GenBank/DDBJ whole genome shotgun (WGS) entry which is preliminary data.</text>
</comment>
<accession>A0A4S9B2R1</accession>